<dbReference type="SUPFAM" id="SSF69279">
    <property type="entry name" value="Phage tail proteins"/>
    <property type="match status" value="1"/>
</dbReference>
<keyword evidence="2" id="KW-1185">Reference proteome</keyword>
<evidence type="ECO:0000313" key="2">
    <source>
        <dbReference type="Proteomes" id="UP000664349"/>
    </source>
</evidence>
<comment type="caution">
    <text evidence="1">The sequence shown here is derived from an EMBL/GenBank/DDBJ whole genome shotgun (WGS) entry which is preliminary data.</text>
</comment>
<evidence type="ECO:0008006" key="3">
    <source>
        <dbReference type="Google" id="ProtNLM"/>
    </source>
</evidence>
<proteinExistence type="predicted"/>
<dbReference type="Gene3D" id="2.30.110.50">
    <property type="match status" value="1"/>
</dbReference>
<feature type="non-terminal residue" evidence="1">
    <location>
        <position position="72"/>
    </location>
</feature>
<gene>
    <name evidence="1" type="ORF">J1C50_09470</name>
</gene>
<dbReference type="Proteomes" id="UP000664349">
    <property type="component" value="Unassembled WGS sequence"/>
</dbReference>
<evidence type="ECO:0000313" key="1">
    <source>
        <dbReference type="EMBL" id="MBO0415744.1"/>
    </source>
</evidence>
<dbReference type="EMBL" id="JAFLRD010000006">
    <property type="protein sequence ID" value="MBO0415744.1"/>
    <property type="molecule type" value="Genomic_DNA"/>
</dbReference>
<accession>A0ABS3GM81</accession>
<organism evidence="1 2">
    <name type="scientific">Chromobacterium haemolyticum</name>
    <dbReference type="NCBI Taxonomy" id="394935"/>
    <lineage>
        <taxon>Bacteria</taxon>
        <taxon>Pseudomonadati</taxon>
        <taxon>Pseudomonadota</taxon>
        <taxon>Betaproteobacteria</taxon>
        <taxon>Neisseriales</taxon>
        <taxon>Chromobacteriaceae</taxon>
        <taxon>Chromobacterium</taxon>
    </lineage>
</organism>
<dbReference type="RefSeq" id="WP_200122626.1">
    <property type="nucleotide sequence ID" value="NZ_JAEILV010000005.1"/>
</dbReference>
<reference evidence="1 2" key="1">
    <citation type="submission" date="2021-03" db="EMBL/GenBank/DDBJ databases">
        <title>First Case of infection caused by Chromobacterium haemolyticum derived from water in China.</title>
        <authorList>
            <person name="Chen J."/>
            <person name="Liu C."/>
        </authorList>
    </citation>
    <scope>NUCLEOTIDE SEQUENCE [LARGE SCALE GENOMIC DNA]</scope>
    <source>
        <strain evidence="1 2">WJ-5</strain>
    </source>
</reference>
<protein>
    <recommendedName>
        <fullName evidence="3">Type VI secretion system tip protein VgrG</fullName>
    </recommendedName>
</protein>
<sequence>MRLIELHSPLLDADSVALSFKADERLSQEPSYQLDIACADPALDLDSLLGSPLTVDIDLGDEGVRPFHCQVL</sequence>
<name>A0ABS3GM81_9NEIS</name>